<dbReference type="OrthoDB" id="3206777at2"/>
<evidence type="ECO:0000256" key="4">
    <source>
        <dbReference type="RuleBase" id="RU000363"/>
    </source>
</evidence>
<keyword evidence="2" id="KW-0560">Oxidoreductase</keyword>
<protein>
    <submittedName>
        <fullName evidence="5">SDR family mycofactocin-dependent oxidoreductase</fullName>
    </submittedName>
</protein>
<dbReference type="Pfam" id="PF00106">
    <property type="entry name" value="adh_short"/>
    <property type="match status" value="1"/>
</dbReference>
<sequence length="276" mass="29184">MGKLDGKVALITGGARGQGRSHAVTLAREGADIVACDLVADLDTVPYSLATQEDLDETVRLVEAHGRHCLGVRADVRELADMESVVAQAIDKFERVDIALANAGVSSSSAIADMSEPQWREVIEVNLTGVFTTFRAVVPHMIANSFGRIVATSSIIARMGGTNSGHYTASKWGVIGLVKSLALEVMEHGITVNAVLPGGVDTDFIHNKAVYKVLRPDLEDPTREDVLPMFDSGPTPGLMDPSEVSEAILFLVTESGRHMTGEAISLSGGMSASNAT</sequence>
<dbReference type="InterPro" id="IPR023985">
    <property type="entry name" value="SDR_subfam_1"/>
</dbReference>
<evidence type="ECO:0000256" key="2">
    <source>
        <dbReference type="ARBA" id="ARBA00023002"/>
    </source>
</evidence>
<comment type="similarity">
    <text evidence="1 4">Belongs to the short-chain dehydrogenases/reductases (SDR) family.</text>
</comment>
<gene>
    <name evidence="5" type="ORF">EV193_103305</name>
</gene>
<proteinExistence type="inferred from homology"/>
<dbReference type="PRINTS" id="PR00080">
    <property type="entry name" value="SDRFAMILY"/>
</dbReference>
<dbReference type="GO" id="GO:0016491">
    <property type="term" value="F:oxidoreductase activity"/>
    <property type="evidence" value="ECO:0007669"/>
    <property type="project" value="UniProtKB-KW"/>
</dbReference>
<dbReference type="PANTHER" id="PTHR24321">
    <property type="entry name" value="DEHYDROGENASES, SHORT CHAIN"/>
    <property type="match status" value="1"/>
</dbReference>
<dbReference type="InterPro" id="IPR020904">
    <property type="entry name" value="Sc_DH/Rdtase_CS"/>
</dbReference>
<dbReference type="FunFam" id="3.40.50.720:FF:000084">
    <property type="entry name" value="Short-chain dehydrogenase reductase"/>
    <property type="match status" value="1"/>
</dbReference>
<dbReference type="PROSITE" id="PS00061">
    <property type="entry name" value="ADH_SHORT"/>
    <property type="match status" value="1"/>
</dbReference>
<organism evidence="5 6">
    <name type="scientific">Herbihabitans rhizosphaerae</name>
    <dbReference type="NCBI Taxonomy" id="1872711"/>
    <lineage>
        <taxon>Bacteria</taxon>
        <taxon>Bacillati</taxon>
        <taxon>Actinomycetota</taxon>
        <taxon>Actinomycetes</taxon>
        <taxon>Pseudonocardiales</taxon>
        <taxon>Pseudonocardiaceae</taxon>
        <taxon>Herbihabitans</taxon>
    </lineage>
</organism>
<dbReference type="SUPFAM" id="SSF51735">
    <property type="entry name" value="NAD(P)-binding Rossmann-fold domains"/>
    <property type="match status" value="1"/>
</dbReference>
<dbReference type="EMBL" id="SGWQ01000003">
    <property type="protein sequence ID" value="RZS40987.1"/>
    <property type="molecule type" value="Genomic_DNA"/>
</dbReference>
<dbReference type="PANTHER" id="PTHR24321:SF8">
    <property type="entry name" value="ESTRADIOL 17-BETA-DEHYDROGENASE 8-RELATED"/>
    <property type="match status" value="1"/>
</dbReference>
<dbReference type="PRINTS" id="PR00081">
    <property type="entry name" value="GDHRDH"/>
</dbReference>
<name>A0A4Q7KWF0_9PSEU</name>
<dbReference type="InterPro" id="IPR002347">
    <property type="entry name" value="SDR_fam"/>
</dbReference>
<keyword evidence="6" id="KW-1185">Reference proteome</keyword>
<dbReference type="CDD" id="cd05233">
    <property type="entry name" value="SDR_c"/>
    <property type="match status" value="1"/>
</dbReference>
<dbReference type="AlphaFoldDB" id="A0A4Q7KWF0"/>
<dbReference type="RefSeq" id="WP_130343965.1">
    <property type="nucleotide sequence ID" value="NZ_SGWQ01000003.1"/>
</dbReference>
<keyword evidence="3" id="KW-0520">NAD</keyword>
<dbReference type="Proteomes" id="UP000294257">
    <property type="component" value="Unassembled WGS sequence"/>
</dbReference>
<evidence type="ECO:0000313" key="6">
    <source>
        <dbReference type="Proteomes" id="UP000294257"/>
    </source>
</evidence>
<evidence type="ECO:0000313" key="5">
    <source>
        <dbReference type="EMBL" id="RZS40987.1"/>
    </source>
</evidence>
<reference evidence="5 6" key="1">
    <citation type="submission" date="2019-02" db="EMBL/GenBank/DDBJ databases">
        <title>Genomic Encyclopedia of Type Strains, Phase IV (KMG-IV): sequencing the most valuable type-strain genomes for metagenomic binning, comparative biology and taxonomic classification.</title>
        <authorList>
            <person name="Goeker M."/>
        </authorList>
    </citation>
    <scope>NUCLEOTIDE SEQUENCE [LARGE SCALE GENOMIC DNA]</scope>
    <source>
        <strain evidence="5 6">DSM 101727</strain>
    </source>
</reference>
<dbReference type="InterPro" id="IPR036291">
    <property type="entry name" value="NAD(P)-bd_dom_sf"/>
</dbReference>
<dbReference type="Gene3D" id="3.40.50.720">
    <property type="entry name" value="NAD(P)-binding Rossmann-like Domain"/>
    <property type="match status" value="1"/>
</dbReference>
<evidence type="ECO:0000256" key="1">
    <source>
        <dbReference type="ARBA" id="ARBA00006484"/>
    </source>
</evidence>
<evidence type="ECO:0000256" key="3">
    <source>
        <dbReference type="ARBA" id="ARBA00023027"/>
    </source>
</evidence>
<accession>A0A4Q7KWF0</accession>
<comment type="caution">
    <text evidence="5">The sequence shown here is derived from an EMBL/GenBank/DDBJ whole genome shotgun (WGS) entry which is preliminary data.</text>
</comment>
<dbReference type="NCBIfam" id="TIGR03971">
    <property type="entry name" value="SDR_subfam_1"/>
    <property type="match status" value="1"/>
</dbReference>